<name>A0A1M5PP40_9GAMM</name>
<evidence type="ECO:0000256" key="1">
    <source>
        <dbReference type="SAM" id="SignalP"/>
    </source>
</evidence>
<proteinExistence type="predicted"/>
<feature type="signal peptide" evidence="1">
    <location>
        <begin position="1"/>
        <end position="26"/>
    </location>
</feature>
<evidence type="ECO:0000313" key="2">
    <source>
        <dbReference type="EMBL" id="SHH03522.1"/>
    </source>
</evidence>
<dbReference type="Pfam" id="PF07642">
    <property type="entry name" value="BBP2"/>
    <property type="match status" value="1"/>
</dbReference>
<evidence type="ECO:0008006" key="4">
    <source>
        <dbReference type="Google" id="ProtNLM"/>
    </source>
</evidence>
<dbReference type="InterPro" id="IPR023614">
    <property type="entry name" value="Porin_dom_sf"/>
</dbReference>
<dbReference type="OrthoDB" id="5571598at2"/>
<dbReference type="InterPro" id="IPR011486">
    <property type="entry name" value="BBP2"/>
</dbReference>
<dbReference type="RefSeq" id="WP_072897576.1">
    <property type="nucleotide sequence ID" value="NZ_FQWZ01000005.1"/>
</dbReference>
<keyword evidence="1" id="KW-0732">Signal</keyword>
<accession>A0A1M5PP40</accession>
<organism evidence="2 3">
    <name type="scientific">Hydrocarboniphaga daqingensis</name>
    <dbReference type="NCBI Taxonomy" id="490188"/>
    <lineage>
        <taxon>Bacteria</taxon>
        <taxon>Pseudomonadati</taxon>
        <taxon>Pseudomonadota</taxon>
        <taxon>Gammaproteobacteria</taxon>
        <taxon>Nevskiales</taxon>
        <taxon>Nevskiaceae</taxon>
        <taxon>Hydrocarboniphaga</taxon>
    </lineage>
</organism>
<dbReference type="AlphaFoldDB" id="A0A1M5PP40"/>
<sequence>MIALTIRARRWLAAAGLALFAAPAAAQGGGAGAQDVGFDPMAQRYQLGQGLPLGNTGFVLGGYAAGSVAEHADEDRNLRLESLSGFLWWDGGGRWHAFSELEAEDIVTADRDTLTAQDAEVELERLYVDYTPGDLLKLRAGKFLTPVGRWNLIHAAPLVWTTSRPLITNQTFPTNATGLMAYGTLPWTDDGVEYSVYYSPGEELARDSDLDTFREAVGAHLSLMPLPHLRTGLSYVNFEQRETPDQHRELYGLDATWSWRRWELSGEFHYRLNDSSQSGQSNERGVYLQAVAPLTERLYAVGRYETFRRSGALRDINVYLGGLNYRPRPALVFKAEYSRATDNDFDVRDGLLASIAVLF</sequence>
<keyword evidence="3" id="KW-1185">Reference proteome</keyword>
<gene>
    <name evidence="2" type="ORF">SAMN04488068_2225</name>
</gene>
<dbReference type="STRING" id="490188.SAMN04488068_2225"/>
<protein>
    <recommendedName>
        <fullName evidence="4">Phosphate-selective porin O and P</fullName>
    </recommendedName>
</protein>
<evidence type="ECO:0000313" key="3">
    <source>
        <dbReference type="Proteomes" id="UP000199758"/>
    </source>
</evidence>
<dbReference type="EMBL" id="FQWZ01000005">
    <property type="protein sequence ID" value="SHH03522.1"/>
    <property type="molecule type" value="Genomic_DNA"/>
</dbReference>
<feature type="chain" id="PRO_5012567586" description="Phosphate-selective porin O and P" evidence="1">
    <location>
        <begin position="27"/>
        <end position="359"/>
    </location>
</feature>
<dbReference type="Proteomes" id="UP000199758">
    <property type="component" value="Unassembled WGS sequence"/>
</dbReference>
<reference evidence="2 3" key="1">
    <citation type="submission" date="2016-11" db="EMBL/GenBank/DDBJ databases">
        <authorList>
            <person name="Jaros S."/>
            <person name="Januszkiewicz K."/>
            <person name="Wedrychowicz H."/>
        </authorList>
    </citation>
    <scope>NUCLEOTIDE SEQUENCE [LARGE SCALE GENOMIC DNA]</scope>
    <source>
        <strain evidence="2 3">CGMCC 1.7049</strain>
    </source>
</reference>
<dbReference type="Gene3D" id="2.40.160.10">
    <property type="entry name" value="Porin"/>
    <property type="match status" value="1"/>
</dbReference>
<dbReference type="SUPFAM" id="SSF56935">
    <property type="entry name" value="Porins"/>
    <property type="match status" value="1"/>
</dbReference>